<reference evidence="5" key="1">
    <citation type="journal article" date="2019" name="Int. J. Syst. Evol. Microbiol.">
        <title>The Global Catalogue of Microorganisms (GCM) 10K type strain sequencing project: providing services to taxonomists for standard genome sequencing and annotation.</title>
        <authorList>
            <consortium name="The Broad Institute Genomics Platform"/>
            <consortium name="The Broad Institute Genome Sequencing Center for Infectious Disease"/>
            <person name="Wu L."/>
            <person name="Ma J."/>
        </authorList>
    </citation>
    <scope>NUCLEOTIDE SEQUENCE [LARGE SCALE GENOMIC DNA]</scope>
    <source>
        <strain evidence="5">PJ61</strain>
    </source>
</reference>
<evidence type="ECO:0000256" key="1">
    <source>
        <dbReference type="ARBA" id="ARBA00006865"/>
    </source>
</evidence>
<feature type="region of interest" description="Disordered" evidence="2">
    <location>
        <begin position="1"/>
        <end position="41"/>
    </location>
</feature>
<dbReference type="PANTHER" id="PTHR10963:SF55">
    <property type="entry name" value="GLYCOSIDE HYDROLASE FAMILY 16 PROTEIN"/>
    <property type="match status" value="1"/>
</dbReference>
<dbReference type="Proteomes" id="UP001595778">
    <property type="component" value="Unassembled WGS sequence"/>
</dbReference>
<dbReference type="InterPro" id="IPR013320">
    <property type="entry name" value="ConA-like_dom_sf"/>
</dbReference>
<evidence type="ECO:0000313" key="4">
    <source>
        <dbReference type="EMBL" id="MFC4397125.1"/>
    </source>
</evidence>
<feature type="region of interest" description="Disordered" evidence="2">
    <location>
        <begin position="71"/>
        <end position="135"/>
    </location>
</feature>
<dbReference type="PANTHER" id="PTHR10963">
    <property type="entry name" value="GLYCOSYL HYDROLASE-RELATED"/>
    <property type="match status" value="1"/>
</dbReference>
<dbReference type="Gene3D" id="2.60.120.200">
    <property type="match status" value="1"/>
</dbReference>
<feature type="domain" description="GH16" evidence="3">
    <location>
        <begin position="148"/>
        <end position="371"/>
    </location>
</feature>
<proteinExistence type="inferred from homology"/>
<comment type="similarity">
    <text evidence="1">Belongs to the glycosyl hydrolase 16 family.</text>
</comment>
<dbReference type="Pfam" id="PF00722">
    <property type="entry name" value="Glyco_hydro_16"/>
    <property type="match status" value="1"/>
</dbReference>
<sequence>MPAHRKNSAHPAPRYQKETAADAPLHPSTGAKPGPGRRPWPLAAGLAAALLGAASLGLGLAQSTNPTDVARVASASDTGSGVPVSDVPTKEPAVAPAPATPAPAPSPAAAPAPGPSLPQAPAAAEPPAPAVPSAPEAPIALAPAAAQLASSGAPMPTGVPGNWTLAFADDFNGAGLDTAKWSGCWFSPGCGTMNKVSTSPANVSVANGNLALGLASSTSGALVSTNPKGGAGTGFQFTTGYVEARIKFPGNANGLFNWPAFWTTGQSWPATGENDIAEVLQAKMTVNYHSTSGSQNQGGVGGNWANEYHTFGLHRMANSSDVYFDGVKVKSYPTNDGNAPQYIVLNVGASSTNPAYGPQSQMLVDYVRAWQ</sequence>
<keyword evidence="5" id="KW-1185">Reference proteome</keyword>
<dbReference type="CDD" id="cd08023">
    <property type="entry name" value="GH16_laminarinase_like"/>
    <property type="match status" value="1"/>
</dbReference>
<dbReference type="SUPFAM" id="SSF49899">
    <property type="entry name" value="Concanavalin A-like lectins/glucanases"/>
    <property type="match status" value="1"/>
</dbReference>
<evidence type="ECO:0000259" key="3">
    <source>
        <dbReference type="PROSITE" id="PS51762"/>
    </source>
</evidence>
<dbReference type="EMBL" id="JBHSDQ010000005">
    <property type="protein sequence ID" value="MFC4397125.1"/>
    <property type="molecule type" value="Genomic_DNA"/>
</dbReference>
<evidence type="ECO:0000256" key="2">
    <source>
        <dbReference type="SAM" id="MobiDB-lite"/>
    </source>
</evidence>
<dbReference type="InterPro" id="IPR050546">
    <property type="entry name" value="Glycosyl_Hydrlase_16"/>
</dbReference>
<feature type="compositionally biased region" description="Pro residues" evidence="2">
    <location>
        <begin position="98"/>
        <end position="132"/>
    </location>
</feature>
<protein>
    <submittedName>
        <fullName evidence="4">Family 16 glycosylhydrolase</fullName>
    </submittedName>
</protein>
<organism evidence="4 5">
    <name type="scientific">Arthrobacter sedimenti</name>
    <dbReference type="NCBI Taxonomy" id="2694931"/>
    <lineage>
        <taxon>Bacteria</taxon>
        <taxon>Bacillati</taxon>
        <taxon>Actinomycetota</taxon>
        <taxon>Actinomycetes</taxon>
        <taxon>Micrococcales</taxon>
        <taxon>Micrococcaceae</taxon>
        <taxon>Arthrobacter</taxon>
    </lineage>
</organism>
<name>A0ABV8WM65_9MICC</name>
<comment type="caution">
    <text evidence="4">The sequence shown here is derived from an EMBL/GenBank/DDBJ whole genome shotgun (WGS) entry which is preliminary data.</text>
</comment>
<accession>A0ABV8WM65</accession>
<dbReference type="PROSITE" id="PS51762">
    <property type="entry name" value="GH16_2"/>
    <property type="match status" value="1"/>
</dbReference>
<dbReference type="RefSeq" id="WP_376978212.1">
    <property type="nucleotide sequence ID" value="NZ_JBHSDQ010000005.1"/>
</dbReference>
<gene>
    <name evidence="4" type="ORF">ACFO0G_13560</name>
</gene>
<dbReference type="InterPro" id="IPR000757">
    <property type="entry name" value="Beta-glucanase-like"/>
</dbReference>
<evidence type="ECO:0000313" key="5">
    <source>
        <dbReference type="Proteomes" id="UP001595778"/>
    </source>
</evidence>